<sequence length="171" mass="20259">MKNNISDVKLGLLAAKIYWKSWRFLELTEDDIISIALHAEQDSKKRFNPEFGLSFDNYLKLNGANFIRSSFRSMVNKVELLDSKSKYSLEKQNTVLNTPENYLRSLEFKEIITKAFNKAKNDQERKVFSLYVKGYKNFEIAKKLNISPRRVRYLLDLFKSYIKLLTERYGY</sequence>
<dbReference type="Gene3D" id="1.10.10.10">
    <property type="entry name" value="Winged helix-like DNA-binding domain superfamily/Winged helix DNA-binding domain"/>
    <property type="match status" value="1"/>
</dbReference>
<dbReference type="InterPro" id="IPR013324">
    <property type="entry name" value="RNA_pol_sigma_r3/r4-like"/>
</dbReference>
<dbReference type="NCBIfam" id="TIGR02937">
    <property type="entry name" value="sigma70-ECF"/>
    <property type="match status" value="1"/>
</dbReference>
<dbReference type="InterPro" id="IPR036388">
    <property type="entry name" value="WH-like_DNA-bd_sf"/>
</dbReference>
<name>A0ABC7ZK10_MYCGT</name>
<dbReference type="Proteomes" id="UP000005254">
    <property type="component" value="Chromosome"/>
</dbReference>
<reference evidence="2 3" key="1">
    <citation type="journal article" date="2012" name="J. Bacteriol.">
        <title>Draft Genome Sequences of Four Axenic Mycoplasma genitalium Strains Isolated from Denmark, Japan, and Australia.</title>
        <authorList>
            <person name="McGowin C.L."/>
            <person name="Ma L."/>
            <person name="Jensen J.S."/>
            <person name="Mancuso M.M."/>
            <person name="Hamasuna R."/>
            <person name="Adegboye D."/>
            <person name="Martin D.H."/>
        </authorList>
    </citation>
    <scope>NUCLEOTIDE SEQUENCE [LARGE SCALE GENOMIC DNA]</scope>
    <source>
        <strain evidence="2 3">M6320</strain>
    </source>
</reference>
<evidence type="ECO:0000259" key="1">
    <source>
        <dbReference type="Pfam" id="PF00196"/>
    </source>
</evidence>
<dbReference type="GeneID" id="99647331"/>
<dbReference type="RefSeq" id="WP_009885604.1">
    <property type="nucleotide sequence ID" value="NC_018497.1"/>
</dbReference>
<gene>
    <name evidence="2" type="ORF">CM1_02570</name>
</gene>
<evidence type="ECO:0000313" key="2">
    <source>
        <dbReference type="EMBL" id="AFQ04261.1"/>
    </source>
</evidence>
<dbReference type="SUPFAM" id="SSF88659">
    <property type="entry name" value="Sigma3 and sigma4 domains of RNA polymerase sigma factors"/>
    <property type="match status" value="1"/>
</dbReference>
<dbReference type="SMR" id="A0ABC7ZK10"/>
<dbReference type="InterPro" id="IPR000792">
    <property type="entry name" value="Tscrpt_reg_LuxR_C"/>
</dbReference>
<dbReference type="InterPro" id="IPR014284">
    <property type="entry name" value="RNA_pol_sigma-70_dom"/>
</dbReference>
<protein>
    <submittedName>
        <fullName evidence="2">LuxR regulatory protein</fullName>
    </submittedName>
</protein>
<dbReference type="AlphaFoldDB" id="A0ABC7ZK10"/>
<dbReference type="Pfam" id="PF00196">
    <property type="entry name" value="GerE"/>
    <property type="match status" value="1"/>
</dbReference>
<dbReference type="KEGG" id="mgx:CM1_02570"/>
<evidence type="ECO:0000313" key="3">
    <source>
        <dbReference type="Proteomes" id="UP000005254"/>
    </source>
</evidence>
<feature type="domain" description="HTH luxR-type" evidence="1">
    <location>
        <begin position="123"/>
        <end position="152"/>
    </location>
</feature>
<organism evidence="2 3">
    <name type="scientific">Mycoplasmoides genitalium M6320</name>
    <dbReference type="NCBI Taxonomy" id="662945"/>
    <lineage>
        <taxon>Bacteria</taxon>
        <taxon>Bacillati</taxon>
        <taxon>Mycoplasmatota</taxon>
        <taxon>Mycoplasmoidales</taxon>
        <taxon>Mycoplasmoidaceae</taxon>
        <taxon>Mycoplasmoides</taxon>
    </lineage>
</organism>
<proteinExistence type="predicted"/>
<dbReference type="EMBL" id="CP003772">
    <property type="protein sequence ID" value="AFQ04261.1"/>
    <property type="molecule type" value="Genomic_DNA"/>
</dbReference>
<accession>A0ABC7ZK10</accession>